<keyword evidence="4" id="KW-1185">Reference proteome</keyword>
<dbReference type="InterPro" id="IPR011990">
    <property type="entry name" value="TPR-like_helical_dom_sf"/>
</dbReference>
<organism evidence="3 4">
    <name type="scientific">Clostridium beijerinckii</name>
    <name type="common">Clostridium MP</name>
    <dbReference type="NCBI Taxonomy" id="1520"/>
    <lineage>
        <taxon>Bacteria</taxon>
        <taxon>Bacillati</taxon>
        <taxon>Bacillota</taxon>
        <taxon>Clostridia</taxon>
        <taxon>Eubacteriales</taxon>
        <taxon>Clostridiaceae</taxon>
        <taxon>Clostridium</taxon>
    </lineage>
</organism>
<sequence length="704" mass="83893">MKLSICMMVKDEETNLERCLTSLNNIVNSIDSEIIIVDTGSKDNTVEIAKKYTDKIYFHLWNNNFSEMRNISIKYAKGEWILIIDADEEVRNSDELVGFLKSKDSDKFNTIIVTVNNIVDMNNRYADTLLKSTRLFRRSLDFKYVGAVHNQPVFKKPIVEVKTVFDHYGYITTDKELMKKKFERTWKLLESELEKEPDNIYNRSQLSVTYGMHGDHEKGLEEILKAYDVLKNKALDETINYIYVYNRLATAYYTNNKFEETEEICKKAVKIDSENIDLYYFLAKSQYLLNKYDDSIKNYSKYFELIYSYYNNTKVTDIIALVYTINRQPEAHFDMFKMYTHLDNMERAIEHIEFVDDIRIIISVYNEVVKCYFKIKKYKELLDYFDRLKISQFDSLEITFLSAIEEEMKLINVDERINLYDKLCCYGNENYSLLNSIRSDYFNKANMDEGKINKLINNIDLNECFDYYGDVFYYLISLKKPIQNLFLKMSESNIEAYFKYIKESYNDLYDKIEEYVSVYEKNQEFKDLKTNKILSRILLSSESLNDDTYLLVFKRYINYGVNYIVNIYNEGFLQNEFIYDVKNDEEIFFLYMYKAEILFKGNELEHIKYLRKALEKVPMMKKGIGLLLNEMKEKESFESIEMKELKIQLKNNIRNFIKSGNIDVAESLIKEYESIVSNDMEIVLFKSEISIERLREKSNSNYKM</sequence>
<name>A0AB74VDH4_CLOBE</name>
<dbReference type="Pfam" id="PF00535">
    <property type="entry name" value="Glycos_transf_2"/>
    <property type="match status" value="1"/>
</dbReference>
<dbReference type="SUPFAM" id="SSF48452">
    <property type="entry name" value="TPR-like"/>
    <property type="match status" value="1"/>
</dbReference>
<accession>A0AB74VDH4</accession>
<evidence type="ECO:0000313" key="4">
    <source>
        <dbReference type="Proteomes" id="UP000679373"/>
    </source>
</evidence>
<dbReference type="GeneID" id="66347195"/>
<evidence type="ECO:0000259" key="2">
    <source>
        <dbReference type="Pfam" id="PF00535"/>
    </source>
</evidence>
<keyword evidence="3" id="KW-0808">Transferase</keyword>
<gene>
    <name evidence="3" type="ORF">KEC93_21690</name>
</gene>
<dbReference type="SMART" id="SM00028">
    <property type="entry name" value="TPR"/>
    <property type="match status" value="2"/>
</dbReference>
<dbReference type="Proteomes" id="UP000679373">
    <property type="component" value="Chromosome"/>
</dbReference>
<feature type="repeat" description="TPR" evidence="1">
    <location>
        <begin position="242"/>
        <end position="275"/>
    </location>
</feature>
<evidence type="ECO:0000256" key="1">
    <source>
        <dbReference type="PROSITE-ProRule" id="PRU00339"/>
    </source>
</evidence>
<dbReference type="EC" id="2.4.-.-" evidence="3"/>
<dbReference type="Gene3D" id="1.25.40.10">
    <property type="entry name" value="Tetratricopeptide repeat domain"/>
    <property type="match status" value="1"/>
</dbReference>
<proteinExistence type="predicted"/>
<dbReference type="PROSITE" id="PS50005">
    <property type="entry name" value="TPR"/>
    <property type="match status" value="1"/>
</dbReference>
<protein>
    <submittedName>
        <fullName evidence="3">Glycosyltransferase</fullName>
        <ecNumber evidence="3">2.4.-.-</ecNumber>
    </submittedName>
</protein>
<dbReference type="AlphaFoldDB" id="A0AB74VDH4"/>
<dbReference type="InterPro" id="IPR001173">
    <property type="entry name" value="Glyco_trans_2-like"/>
</dbReference>
<dbReference type="RefSeq" id="WP_172462675.1">
    <property type="nucleotide sequence ID" value="NZ_BKAK01000039.1"/>
</dbReference>
<keyword evidence="3" id="KW-0328">Glycosyltransferase</keyword>
<feature type="domain" description="Glycosyltransferase 2-like" evidence="2">
    <location>
        <begin position="4"/>
        <end position="130"/>
    </location>
</feature>
<dbReference type="PANTHER" id="PTHR43630:SF2">
    <property type="entry name" value="GLYCOSYLTRANSFERASE"/>
    <property type="match status" value="1"/>
</dbReference>
<keyword evidence="1" id="KW-0802">TPR repeat</keyword>
<dbReference type="Gene3D" id="3.90.550.10">
    <property type="entry name" value="Spore Coat Polysaccharide Biosynthesis Protein SpsA, Chain A"/>
    <property type="match status" value="1"/>
</dbReference>
<reference evidence="3" key="1">
    <citation type="submission" date="2021-04" db="EMBL/GenBank/DDBJ databases">
        <title>Complete genome sequence of the type strain Clostridium beijerinckii NRRL B-598.</title>
        <authorList>
            <person name="Sedlar K."/>
            <person name="Branska B."/>
            <person name="Bezdicek M."/>
            <person name="Nykrynova M."/>
            <person name="Lengerova M."/>
            <person name="Skutkova H."/>
            <person name="Patakova P."/>
        </authorList>
    </citation>
    <scope>NUCLEOTIDE SEQUENCE</scope>
    <source>
        <strain evidence="3">DSM 791</strain>
    </source>
</reference>
<dbReference type="InterPro" id="IPR019734">
    <property type="entry name" value="TPR_rpt"/>
</dbReference>
<dbReference type="EMBL" id="CP073653">
    <property type="protein sequence ID" value="QUN34508.1"/>
    <property type="molecule type" value="Genomic_DNA"/>
</dbReference>
<dbReference type="GO" id="GO:0016757">
    <property type="term" value="F:glycosyltransferase activity"/>
    <property type="evidence" value="ECO:0007669"/>
    <property type="project" value="UniProtKB-KW"/>
</dbReference>
<dbReference type="CDD" id="cd02511">
    <property type="entry name" value="Beta4Glucosyltransferase"/>
    <property type="match status" value="1"/>
</dbReference>
<evidence type="ECO:0000313" key="3">
    <source>
        <dbReference type="EMBL" id="QUN34508.1"/>
    </source>
</evidence>
<dbReference type="InterPro" id="IPR029044">
    <property type="entry name" value="Nucleotide-diphossugar_trans"/>
</dbReference>
<dbReference type="PANTHER" id="PTHR43630">
    <property type="entry name" value="POLY-BETA-1,6-N-ACETYL-D-GLUCOSAMINE SYNTHASE"/>
    <property type="match status" value="1"/>
</dbReference>
<dbReference type="SUPFAM" id="SSF53448">
    <property type="entry name" value="Nucleotide-diphospho-sugar transferases"/>
    <property type="match status" value="1"/>
</dbReference>